<evidence type="ECO:0000256" key="1">
    <source>
        <dbReference type="SAM" id="SignalP"/>
    </source>
</evidence>
<protein>
    <submittedName>
        <fullName evidence="2">Uncharacterized protein</fullName>
    </submittedName>
</protein>
<sequence length="127" mass="14004">MTRLLLLLTACIYSCAAMAGPVNGNWLTKESVICINGMSVIKYDYNHAELANTTLDIAVNGKTVRTIKGLNVFDHWDSTLDAVEFVHFNYDGKAYNIYIQDSKGEGIMHFDYTSPAVDCAVMTGVNV</sequence>
<gene>
    <name evidence="2" type="ORF">PDTA9734_22200</name>
</gene>
<dbReference type="EMBL" id="AP025334">
    <property type="protein sequence ID" value="BDD50733.1"/>
    <property type="molecule type" value="Genomic_DNA"/>
</dbReference>
<organism evidence="2 3">
    <name type="scientific">Phytobacter diazotrophicus</name>
    <dbReference type="NCBI Taxonomy" id="395631"/>
    <lineage>
        <taxon>Bacteria</taxon>
        <taxon>Pseudomonadati</taxon>
        <taxon>Pseudomonadota</taxon>
        <taxon>Gammaproteobacteria</taxon>
        <taxon>Enterobacterales</taxon>
        <taxon>Enterobacteriaceae</taxon>
        <taxon>Phytobacter</taxon>
    </lineage>
</organism>
<evidence type="ECO:0000313" key="2">
    <source>
        <dbReference type="EMBL" id="BDD50733.1"/>
    </source>
</evidence>
<name>A0ABM7VUF7_9ENTR</name>
<reference evidence="2 3" key="1">
    <citation type="submission" date="2021-12" db="EMBL/GenBank/DDBJ databases">
        <title>Complete genome sequence of Phytobacter diazotrophicus TA9734.</title>
        <authorList>
            <person name="Kubota H."/>
            <person name="Nakayama Y."/>
            <person name="Ariyoshi T."/>
        </authorList>
    </citation>
    <scope>NUCLEOTIDE SEQUENCE [LARGE SCALE GENOMIC DNA]</scope>
    <source>
        <strain evidence="2 3">TA9734</strain>
    </source>
</reference>
<feature type="chain" id="PRO_5045748167" evidence="1">
    <location>
        <begin position="20"/>
        <end position="127"/>
    </location>
</feature>
<evidence type="ECO:0000313" key="3">
    <source>
        <dbReference type="Proteomes" id="UP001320460"/>
    </source>
</evidence>
<proteinExistence type="predicted"/>
<feature type="signal peptide" evidence="1">
    <location>
        <begin position="1"/>
        <end position="19"/>
    </location>
</feature>
<dbReference type="RefSeq" id="WP_125124431.1">
    <property type="nucleotide sequence ID" value="NZ_AP025334.1"/>
</dbReference>
<keyword evidence="3" id="KW-1185">Reference proteome</keyword>
<accession>A0ABM7VUF7</accession>
<dbReference type="Proteomes" id="UP001320460">
    <property type="component" value="Chromosome"/>
</dbReference>
<keyword evidence="1" id="KW-0732">Signal</keyword>